<dbReference type="KEGG" id="tba:TERMP_00802"/>
<dbReference type="EMBL" id="CP002372">
    <property type="protein sequence ID" value="ADT83779.1"/>
    <property type="molecule type" value="Genomic_DNA"/>
</dbReference>
<dbReference type="InterPro" id="IPR027417">
    <property type="entry name" value="P-loop_NTPase"/>
</dbReference>
<evidence type="ECO:0000313" key="2">
    <source>
        <dbReference type="EMBL" id="ADT83779.1"/>
    </source>
</evidence>
<name>F0LLC8_THEBM</name>
<sequence length="249" mass="27996">MRVVSTGIPELDLALGGGLIKGGLIVISYESDLNGSAGWILGLKILKNRIDEGDLGILINHRYPLSNLFNRLSVVGLNAEATLKEGRLKILDVFGSLYGIKYSYEGVHQFGSFDPRMYIPKMVELFEKILTPEQIENSIAAIFTAGSFAMRIGEERYMKVIEESMAFNEKLKLEKGIAFPTRIYFLNRDEISPRFSAWLSSIADQVISITSHEVENRIGGKLRITKSLLPNFELKSFRYWVAKGNIEIL</sequence>
<organism evidence="2 3">
    <name type="scientific">Thermococcus barophilus (strain DSM 11836 / MP)</name>
    <dbReference type="NCBI Taxonomy" id="391623"/>
    <lineage>
        <taxon>Archaea</taxon>
        <taxon>Methanobacteriati</taxon>
        <taxon>Methanobacteriota</taxon>
        <taxon>Thermococci</taxon>
        <taxon>Thermococcales</taxon>
        <taxon>Thermococcaceae</taxon>
        <taxon>Thermococcus</taxon>
    </lineage>
</organism>
<dbReference type="Proteomes" id="UP000007478">
    <property type="component" value="Chromosome"/>
</dbReference>
<dbReference type="Gene3D" id="3.40.50.300">
    <property type="entry name" value="P-loop containing nucleotide triphosphate hydrolases"/>
    <property type="match status" value="1"/>
</dbReference>
<accession>F0LLC8</accession>
<protein>
    <recommendedName>
        <fullName evidence="1">KaiC-like domain-containing protein</fullName>
    </recommendedName>
</protein>
<dbReference type="SUPFAM" id="SSF52540">
    <property type="entry name" value="P-loop containing nucleoside triphosphate hydrolases"/>
    <property type="match status" value="1"/>
</dbReference>
<evidence type="ECO:0000313" key="3">
    <source>
        <dbReference type="Proteomes" id="UP000007478"/>
    </source>
</evidence>
<dbReference type="RefSeq" id="WP_013467077.1">
    <property type="nucleotide sequence ID" value="NC_014804.1"/>
</dbReference>
<reference evidence="2 3" key="1">
    <citation type="journal article" date="2011" name="J. Bacteriol.">
        <title>Complete genome sequence of the hyperthermophilic, piezophilic, heterotrophic, and carboxydotrophic archaeon Thermococcus barophilus MP.</title>
        <authorList>
            <person name="Vannier P."/>
            <person name="Marteinsson V.T."/>
            <person name="Fridjonsson O.H."/>
            <person name="Oger P."/>
            <person name="Jebbar M."/>
        </authorList>
    </citation>
    <scope>NUCLEOTIDE SEQUENCE [LARGE SCALE GENOMIC DNA]</scope>
    <source>
        <strain evidence="3">DSM 11836 / MP</strain>
    </source>
</reference>
<feature type="domain" description="KaiC-like" evidence="1">
    <location>
        <begin position="4"/>
        <end position="100"/>
    </location>
</feature>
<dbReference type="Pfam" id="PF06745">
    <property type="entry name" value="ATPase"/>
    <property type="match status" value="1"/>
</dbReference>
<keyword evidence="3" id="KW-1185">Reference proteome</keyword>
<dbReference type="InterPro" id="IPR014774">
    <property type="entry name" value="KaiC-like_dom"/>
</dbReference>
<dbReference type="OrthoDB" id="85233at2157"/>
<evidence type="ECO:0000259" key="1">
    <source>
        <dbReference type="Pfam" id="PF06745"/>
    </source>
</evidence>
<dbReference type="eggNOG" id="arCOG03808">
    <property type="taxonomic scope" value="Archaea"/>
</dbReference>
<dbReference type="PATRIC" id="fig|391623.17.peg.804"/>
<proteinExistence type="predicted"/>
<dbReference type="HOGENOM" id="CLU_096716_0_0_2"/>
<dbReference type="GeneID" id="10041120"/>
<dbReference type="AlphaFoldDB" id="F0LLC8"/>
<gene>
    <name evidence="2" type="ordered locus">TERMP_00802</name>
</gene>